<dbReference type="InterPro" id="IPR016187">
    <property type="entry name" value="CTDL_fold"/>
</dbReference>
<name>A0A5J5CAE8_9PERO</name>
<feature type="chain" id="PRO_5023910644" description="C-type lectin domain-containing protein" evidence="1">
    <location>
        <begin position="24"/>
        <end position="181"/>
    </location>
</feature>
<keyword evidence="1" id="KW-0732">Signal</keyword>
<evidence type="ECO:0000256" key="1">
    <source>
        <dbReference type="SAM" id="SignalP"/>
    </source>
</evidence>
<dbReference type="Proteomes" id="UP000327493">
    <property type="component" value="Unassembled WGS sequence"/>
</dbReference>
<evidence type="ECO:0000313" key="4">
    <source>
        <dbReference type="Proteomes" id="UP000327493"/>
    </source>
</evidence>
<dbReference type="InterPro" id="IPR050111">
    <property type="entry name" value="C-type_lectin/snaclec_domain"/>
</dbReference>
<dbReference type="InterPro" id="IPR001304">
    <property type="entry name" value="C-type_lectin-like"/>
</dbReference>
<feature type="signal peptide" evidence="1">
    <location>
        <begin position="1"/>
        <end position="23"/>
    </location>
</feature>
<organism evidence="3 4">
    <name type="scientific">Etheostoma spectabile</name>
    <name type="common">orangethroat darter</name>
    <dbReference type="NCBI Taxonomy" id="54343"/>
    <lineage>
        <taxon>Eukaryota</taxon>
        <taxon>Metazoa</taxon>
        <taxon>Chordata</taxon>
        <taxon>Craniata</taxon>
        <taxon>Vertebrata</taxon>
        <taxon>Euteleostomi</taxon>
        <taxon>Actinopterygii</taxon>
        <taxon>Neopterygii</taxon>
        <taxon>Teleostei</taxon>
        <taxon>Neoteleostei</taxon>
        <taxon>Acanthomorphata</taxon>
        <taxon>Eupercaria</taxon>
        <taxon>Perciformes</taxon>
        <taxon>Percoidei</taxon>
        <taxon>Percidae</taxon>
        <taxon>Etheostomatinae</taxon>
        <taxon>Etheostoma</taxon>
    </lineage>
</organism>
<evidence type="ECO:0000259" key="2">
    <source>
        <dbReference type="PROSITE" id="PS50041"/>
    </source>
</evidence>
<dbReference type="AlphaFoldDB" id="A0A5J5CAE8"/>
<protein>
    <recommendedName>
        <fullName evidence="2">C-type lectin domain-containing protein</fullName>
    </recommendedName>
</protein>
<sequence>MRPVVVTAILLLVVLMFISDSAAGNPAKMCRTKYPATPCKNKNLGEGWSQMGDNRCVKAFNKTHFGYHDAEMTCRKFPNGHLVSIHNEAELNQVECDMYRTTTRKAHYWIGGHRKEGAWKSQEETEEKGLQSWRSGVVMASPTPEDSDLDSCVAADGWWRRRRPSYSLMAALGYALSFLWY</sequence>
<reference evidence="3 4" key="1">
    <citation type="submission" date="2019-08" db="EMBL/GenBank/DDBJ databases">
        <title>A chromosome-level genome assembly, high-density linkage maps, and genome scans reveal the genomic architecture of hybrid incompatibilities underlying speciation via character displacement in darters (Percidae: Etheostominae).</title>
        <authorList>
            <person name="Moran R.L."/>
            <person name="Catchen J.M."/>
            <person name="Fuller R.C."/>
        </authorList>
    </citation>
    <scope>NUCLEOTIDE SEQUENCE [LARGE SCALE GENOMIC DNA]</scope>
    <source>
        <strain evidence="3">EspeVRDwgs_2016</strain>
        <tissue evidence="3">Muscle</tissue>
    </source>
</reference>
<evidence type="ECO:0000313" key="3">
    <source>
        <dbReference type="EMBL" id="KAA8578173.1"/>
    </source>
</evidence>
<accession>A0A5J5CAE8</accession>
<dbReference type="Gene3D" id="3.10.100.10">
    <property type="entry name" value="Mannose-Binding Protein A, subunit A"/>
    <property type="match status" value="1"/>
</dbReference>
<keyword evidence="4" id="KW-1185">Reference proteome</keyword>
<dbReference type="InterPro" id="IPR016186">
    <property type="entry name" value="C-type_lectin-like/link_sf"/>
</dbReference>
<dbReference type="SMART" id="SM00034">
    <property type="entry name" value="CLECT"/>
    <property type="match status" value="1"/>
</dbReference>
<gene>
    <name evidence="3" type="ORF">FQN60_007124</name>
</gene>
<comment type="caution">
    <text evidence="3">The sequence shown here is derived from an EMBL/GenBank/DDBJ whole genome shotgun (WGS) entry which is preliminary data.</text>
</comment>
<feature type="domain" description="C-type lectin" evidence="2">
    <location>
        <begin position="52"/>
        <end position="160"/>
    </location>
</feature>
<dbReference type="SUPFAM" id="SSF56436">
    <property type="entry name" value="C-type lectin-like"/>
    <property type="match status" value="1"/>
</dbReference>
<dbReference type="PANTHER" id="PTHR22803">
    <property type="entry name" value="MANNOSE, PHOSPHOLIPASE, LECTIN RECEPTOR RELATED"/>
    <property type="match status" value="1"/>
</dbReference>
<dbReference type="CDD" id="cd00037">
    <property type="entry name" value="CLECT"/>
    <property type="match status" value="1"/>
</dbReference>
<dbReference type="EMBL" id="VOFY01001027">
    <property type="protein sequence ID" value="KAA8578173.1"/>
    <property type="molecule type" value="Genomic_DNA"/>
</dbReference>
<dbReference type="PROSITE" id="PS50041">
    <property type="entry name" value="C_TYPE_LECTIN_2"/>
    <property type="match status" value="1"/>
</dbReference>
<proteinExistence type="predicted"/>